<evidence type="ECO:0000313" key="1">
    <source>
        <dbReference type="EMBL" id="CAI2166717.1"/>
    </source>
</evidence>
<keyword evidence="2" id="KW-1185">Reference proteome</keyword>
<organism evidence="1 2">
    <name type="scientific">Funneliformis geosporum</name>
    <dbReference type="NCBI Taxonomy" id="1117311"/>
    <lineage>
        <taxon>Eukaryota</taxon>
        <taxon>Fungi</taxon>
        <taxon>Fungi incertae sedis</taxon>
        <taxon>Mucoromycota</taxon>
        <taxon>Glomeromycotina</taxon>
        <taxon>Glomeromycetes</taxon>
        <taxon>Glomerales</taxon>
        <taxon>Glomeraceae</taxon>
        <taxon>Funneliformis</taxon>
    </lineage>
</organism>
<reference evidence="1" key="1">
    <citation type="submission" date="2022-08" db="EMBL/GenBank/DDBJ databases">
        <authorList>
            <person name="Kallberg Y."/>
            <person name="Tangrot J."/>
            <person name="Rosling A."/>
        </authorList>
    </citation>
    <scope>NUCLEOTIDE SEQUENCE</scope>
    <source>
        <strain evidence="1">Wild A</strain>
    </source>
</reference>
<protein>
    <submittedName>
        <fullName evidence="1">19771_t:CDS:1</fullName>
    </submittedName>
</protein>
<dbReference type="EMBL" id="CAMKVN010000329">
    <property type="protein sequence ID" value="CAI2166717.1"/>
    <property type="molecule type" value="Genomic_DNA"/>
</dbReference>
<dbReference type="Proteomes" id="UP001153678">
    <property type="component" value="Unassembled WGS sequence"/>
</dbReference>
<proteinExistence type="predicted"/>
<gene>
    <name evidence="1" type="ORF">FWILDA_LOCUS2713</name>
</gene>
<comment type="caution">
    <text evidence="1">The sequence shown here is derived from an EMBL/GenBank/DDBJ whole genome shotgun (WGS) entry which is preliminary data.</text>
</comment>
<name>A0A9W4SGZ4_9GLOM</name>
<accession>A0A9W4SGZ4</accession>
<sequence length="98" mass="11618">TTSATLEQIAEYFAKTTCLQDELTAFSTHLFHRYPRYRKLHSSHVALHFQYNYFRMKVQMFTSPSNVRRVQNFIARSWATPKKLKCPYVKVATDKVKI</sequence>
<feature type="non-terminal residue" evidence="1">
    <location>
        <position position="1"/>
    </location>
</feature>
<evidence type="ECO:0000313" key="2">
    <source>
        <dbReference type="Proteomes" id="UP001153678"/>
    </source>
</evidence>
<dbReference type="AlphaFoldDB" id="A0A9W4SGZ4"/>